<name>A0A914PXN2_9BILA</name>
<dbReference type="AlphaFoldDB" id="A0A914PXN2"/>
<organism evidence="1 2">
    <name type="scientific">Panagrolaimus davidi</name>
    <dbReference type="NCBI Taxonomy" id="227884"/>
    <lineage>
        <taxon>Eukaryota</taxon>
        <taxon>Metazoa</taxon>
        <taxon>Ecdysozoa</taxon>
        <taxon>Nematoda</taxon>
        <taxon>Chromadorea</taxon>
        <taxon>Rhabditida</taxon>
        <taxon>Tylenchina</taxon>
        <taxon>Panagrolaimomorpha</taxon>
        <taxon>Panagrolaimoidea</taxon>
        <taxon>Panagrolaimidae</taxon>
        <taxon>Panagrolaimus</taxon>
    </lineage>
</organism>
<dbReference type="Proteomes" id="UP000887578">
    <property type="component" value="Unplaced"/>
</dbReference>
<evidence type="ECO:0000313" key="2">
    <source>
        <dbReference type="WBParaSite" id="PDA_v2.g23590.t1"/>
    </source>
</evidence>
<protein>
    <submittedName>
        <fullName evidence="2">Uncharacterized protein</fullName>
    </submittedName>
</protein>
<keyword evidence="1" id="KW-1185">Reference proteome</keyword>
<evidence type="ECO:0000313" key="1">
    <source>
        <dbReference type="Proteomes" id="UP000887578"/>
    </source>
</evidence>
<accession>A0A914PXN2</accession>
<reference evidence="2" key="1">
    <citation type="submission" date="2022-11" db="UniProtKB">
        <authorList>
            <consortium name="WormBaseParasite"/>
        </authorList>
    </citation>
    <scope>IDENTIFICATION</scope>
</reference>
<proteinExistence type="predicted"/>
<sequence>MEKATKDAHMTIFIDMQMDYQTINKAIGEKLESHFKRIFKAPNHWQWIMIRFNEISEEDMLIRHTLGTFALKYN</sequence>
<dbReference type="WBParaSite" id="PDA_v2.g23590.t1">
    <property type="protein sequence ID" value="PDA_v2.g23590.t1"/>
    <property type="gene ID" value="PDA_v2.g23590"/>
</dbReference>